<evidence type="ECO:0000313" key="2">
    <source>
        <dbReference type="EMBL" id="KAG2498942.1"/>
    </source>
</evidence>
<comment type="caution">
    <text evidence="2">The sequence shown here is derived from an EMBL/GenBank/DDBJ whole genome shotgun (WGS) entry which is preliminary data.</text>
</comment>
<keyword evidence="1" id="KW-0732">Signal</keyword>
<accession>A0A836C4N9</accession>
<feature type="chain" id="PRO_5032948283" evidence="1">
    <location>
        <begin position="23"/>
        <end position="174"/>
    </location>
</feature>
<dbReference type="AlphaFoldDB" id="A0A836C4N9"/>
<evidence type="ECO:0000256" key="1">
    <source>
        <dbReference type="SAM" id="SignalP"/>
    </source>
</evidence>
<protein>
    <submittedName>
        <fullName evidence="2">Uncharacterized protein</fullName>
    </submittedName>
</protein>
<evidence type="ECO:0000313" key="3">
    <source>
        <dbReference type="Proteomes" id="UP000612055"/>
    </source>
</evidence>
<reference evidence="2" key="1">
    <citation type="journal article" date="2020" name="bioRxiv">
        <title>Comparative genomics of Chlamydomonas.</title>
        <authorList>
            <person name="Craig R.J."/>
            <person name="Hasan A.R."/>
            <person name="Ness R.W."/>
            <person name="Keightley P.D."/>
        </authorList>
    </citation>
    <scope>NUCLEOTIDE SEQUENCE</scope>
    <source>
        <strain evidence="2">CCAP 11/70</strain>
    </source>
</reference>
<dbReference type="OrthoDB" id="3693263at2759"/>
<sequence length="174" mass="17815">MLRLFPVVLLLVAGAGNKLAAARDGRALLQQNKGCVGKACACTNLKLSTCTDAKMTTCCWEDPTSQCKAVASSPHTIRTASGQCACNDGWTLGPAPEGGARCLCTELKNNALCPSGVCVTLGTSTNCNACGDACAAPRSCQKQSDGSFACVCPDGMWYCNGACVEADTEDNCGG</sequence>
<proteinExistence type="predicted"/>
<organism evidence="2 3">
    <name type="scientific">Edaphochlamys debaryana</name>
    <dbReference type="NCBI Taxonomy" id="47281"/>
    <lineage>
        <taxon>Eukaryota</taxon>
        <taxon>Viridiplantae</taxon>
        <taxon>Chlorophyta</taxon>
        <taxon>core chlorophytes</taxon>
        <taxon>Chlorophyceae</taxon>
        <taxon>CS clade</taxon>
        <taxon>Chlamydomonadales</taxon>
        <taxon>Chlamydomonadales incertae sedis</taxon>
        <taxon>Edaphochlamys</taxon>
    </lineage>
</organism>
<dbReference type="Proteomes" id="UP000612055">
    <property type="component" value="Unassembled WGS sequence"/>
</dbReference>
<name>A0A836C4N9_9CHLO</name>
<dbReference type="EMBL" id="JAEHOE010000008">
    <property type="protein sequence ID" value="KAG2498942.1"/>
    <property type="molecule type" value="Genomic_DNA"/>
</dbReference>
<feature type="signal peptide" evidence="1">
    <location>
        <begin position="1"/>
        <end position="22"/>
    </location>
</feature>
<gene>
    <name evidence="2" type="ORF">HYH03_003132</name>
</gene>
<keyword evidence="3" id="KW-1185">Reference proteome</keyword>